<dbReference type="RefSeq" id="WP_315854749.1">
    <property type="nucleotide sequence ID" value="NZ_JACHXU010000036.1"/>
</dbReference>
<reference evidence="1 2" key="1">
    <citation type="submission" date="2020-08" db="EMBL/GenBank/DDBJ databases">
        <title>Genomic Encyclopedia of Type Strains, Phase III (KMG-III): the genomes of soil and plant-associated and newly described type strains.</title>
        <authorList>
            <person name="Whitman W."/>
        </authorList>
    </citation>
    <scope>NUCLEOTIDE SEQUENCE [LARGE SCALE GENOMIC DNA]</scope>
    <source>
        <strain evidence="1 2">CECT 8075</strain>
    </source>
</reference>
<dbReference type="Gene3D" id="2.60.120.260">
    <property type="entry name" value="Galactose-binding domain-like"/>
    <property type="match status" value="1"/>
</dbReference>
<name>A0A7W5H9R8_9BACT</name>
<evidence type="ECO:0000313" key="1">
    <source>
        <dbReference type="EMBL" id="MBB3210396.1"/>
    </source>
</evidence>
<proteinExistence type="predicted"/>
<gene>
    <name evidence="1" type="ORF">FHS27_006243</name>
</gene>
<sequence length="516" mass="57442">MSASSYSPPENSLEMMMILKREFLQFLFAVIVFNLSHFTAVEADDSPWTSSSRIAISADGNPDADADDVGATPIGLAVLAKAGLQENLVHYDFNNFLEYKKINGRENRMWLSAMGGQNRWGFDRKRFFDAANDPSGAVTHLTSVINQSTAEDPLYLIVGGPMELIYRALEAADGSARQHVILVSHHNYNEYFKPRLWHRNWNDVQELVPGIGYLRIKDQNGNNGSGLKGSANSDFDWLKNHADSNLNWVYERITAGKPDVSDAGMVSWLIGINGKDEVVTIAEMRDWFGPEVIPVNGGNPATPDAPAGVEPDVVPPIAESIFQEVGGKLVIESESVPLTDDWILDTTESGYSGAGYIRWMPSWLDKISHQHEGVLMYTLRITNPGKYRMALRSSHKGAPERDKWNDCWTLMGLNPVSPYGATRKTYHAINQEQFDSGLGFTWHTTHDNYGAVAKSDGHFSTPIYNLTKGDHYFWICGRSGGFRIDKIHFFKEGVAGFKSDSKPATPVLSRDEAKSR</sequence>
<accession>A0A7W5H9R8</accession>
<organism evidence="1 2">
    <name type="scientific">Aporhodopirellula rubra</name>
    <dbReference type="NCBI Taxonomy" id="980271"/>
    <lineage>
        <taxon>Bacteria</taxon>
        <taxon>Pseudomonadati</taxon>
        <taxon>Planctomycetota</taxon>
        <taxon>Planctomycetia</taxon>
        <taxon>Pirellulales</taxon>
        <taxon>Pirellulaceae</taxon>
        <taxon>Aporhodopirellula</taxon>
    </lineage>
</organism>
<keyword evidence="2" id="KW-1185">Reference proteome</keyword>
<comment type="caution">
    <text evidence="1">The sequence shown here is derived from an EMBL/GenBank/DDBJ whole genome shotgun (WGS) entry which is preliminary data.</text>
</comment>
<dbReference type="EMBL" id="JACHXU010000036">
    <property type="protein sequence ID" value="MBB3210396.1"/>
    <property type="molecule type" value="Genomic_DNA"/>
</dbReference>
<protein>
    <submittedName>
        <fullName evidence="1">Uncharacterized protein</fullName>
    </submittedName>
</protein>
<dbReference type="AlphaFoldDB" id="A0A7W5H9R8"/>
<evidence type="ECO:0000313" key="2">
    <source>
        <dbReference type="Proteomes" id="UP000536179"/>
    </source>
</evidence>
<dbReference type="Proteomes" id="UP000536179">
    <property type="component" value="Unassembled WGS sequence"/>
</dbReference>